<gene>
    <name evidence="6" type="primary">map</name>
    <name evidence="9" type="ORF">GCM10008916_16020</name>
</gene>
<feature type="binding site" evidence="6">
    <location>
        <position position="146"/>
    </location>
    <ligand>
        <name>a divalent metal cation</name>
        <dbReference type="ChEBI" id="CHEBI:60240"/>
        <label>2</label>
        <note>catalytic</note>
    </ligand>
</feature>
<evidence type="ECO:0000256" key="7">
    <source>
        <dbReference type="RuleBase" id="RU003653"/>
    </source>
</evidence>
<proteinExistence type="inferred from homology"/>
<sequence>MKINRNDTCWCGSGKKYKKCHAEFDEKYEALKRKGLMMPPRSLVKNAEQIEGIKNSAKVNNGVLDLVKEKIKEGMSTEEINTLVYDYTVEHGAIPAPLNYEGFPKSVCTSINDEVCHGIPDKNIILKNGDIINVDVSTIKDGYFSDASRMFEIGDVSEEAHHLVKVAKECLDKGLEAVKPWGFLGDIGAAVQEHAEKNGYSVVRDFGGHGVGIRFHEDPFVAHIGTRGEGMVLVPGMVFTIEPMLNQGDYHVFVDADNDWTALTEDGSLSAQWEYTVLVTDTGVEILAY</sequence>
<dbReference type="EC" id="3.4.11.18" evidence="6 7"/>
<feature type="binding site" evidence="6">
    <location>
        <position position="216"/>
    </location>
    <ligand>
        <name>substrate</name>
    </ligand>
</feature>
<dbReference type="SUPFAM" id="SSF55920">
    <property type="entry name" value="Creatinase/aminopeptidase"/>
    <property type="match status" value="1"/>
</dbReference>
<feature type="binding site" evidence="6">
    <location>
        <position position="242"/>
    </location>
    <ligand>
        <name>a divalent metal cation</name>
        <dbReference type="ChEBI" id="CHEBI:60240"/>
        <label>2</label>
        <note>catalytic</note>
    </ligand>
</feature>
<evidence type="ECO:0000256" key="6">
    <source>
        <dbReference type="HAMAP-Rule" id="MF_01974"/>
    </source>
</evidence>
<evidence type="ECO:0000256" key="2">
    <source>
        <dbReference type="ARBA" id="ARBA00022438"/>
    </source>
</evidence>
<dbReference type="Proteomes" id="UP001501764">
    <property type="component" value="Unassembled WGS sequence"/>
</dbReference>
<dbReference type="PANTHER" id="PTHR43330">
    <property type="entry name" value="METHIONINE AMINOPEPTIDASE"/>
    <property type="match status" value="1"/>
</dbReference>
<accession>A0ABN1LNT6</accession>
<dbReference type="InterPro" id="IPR000994">
    <property type="entry name" value="Pept_M24"/>
</dbReference>
<comment type="catalytic activity">
    <reaction evidence="6 7">
        <text>Release of N-terminal amino acids, preferentially methionine, from peptides and arylamides.</text>
        <dbReference type="EC" id="3.4.11.18"/>
    </reaction>
</comment>
<dbReference type="EMBL" id="BAAACO010000001">
    <property type="protein sequence ID" value="GAA0858395.1"/>
    <property type="molecule type" value="Genomic_DNA"/>
</dbReference>
<name>A0ABN1LNT6_9CLOT</name>
<keyword evidence="2 6" id="KW-0031">Aminopeptidase</keyword>
<keyword evidence="3 6" id="KW-0645">Protease</keyword>
<comment type="subunit">
    <text evidence="6">Monomer.</text>
</comment>
<dbReference type="Pfam" id="PF00557">
    <property type="entry name" value="Peptidase_M24"/>
    <property type="match status" value="1"/>
</dbReference>
<dbReference type="Pfam" id="PF02810">
    <property type="entry name" value="SEC-C"/>
    <property type="match status" value="1"/>
</dbReference>
<evidence type="ECO:0000313" key="9">
    <source>
        <dbReference type="EMBL" id="GAA0858395.1"/>
    </source>
</evidence>
<dbReference type="InterPro" id="IPR004027">
    <property type="entry name" value="SEC_C_motif"/>
</dbReference>
<reference evidence="9 10" key="1">
    <citation type="journal article" date="2019" name="Int. J. Syst. Evol. Microbiol.">
        <title>The Global Catalogue of Microorganisms (GCM) 10K type strain sequencing project: providing services to taxonomists for standard genome sequencing and annotation.</title>
        <authorList>
            <consortium name="The Broad Institute Genomics Platform"/>
            <consortium name="The Broad Institute Genome Sequencing Center for Infectious Disease"/>
            <person name="Wu L."/>
            <person name="Ma J."/>
        </authorList>
    </citation>
    <scope>NUCLEOTIDE SEQUENCE [LARGE SCALE GENOMIC DNA]</scope>
    <source>
        <strain evidence="9 10">JCM 6485</strain>
    </source>
</reference>
<organism evidence="9 10">
    <name type="scientific">Clostridium nitritogenes</name>
    <dbReference type="NCBI Taxonomy" id="83340"/>
    <lineage>
        <taxon>Bacteria</taxon>
        <taxon>Bacillati</taxon>
        <taxon>Bacillota</taxon>
        <taxon>Clostridia</taxon>
        <taxon>Eubacteriales</taxon>
        <taxon>Clostridiaceae</taxon>
        <taxon>Clostridium</taxon>
    </lineage>
</organism>
<feature type="domain" description="Peptidase M24" evidence="8">
    <location>
        <begin position="51"/>
        <end position="281"/>
    </location>
</feature>
<feature type="binding site" evidence="6">
    <location>
        <position position="135"/>
    </location>
    <ligand>
        <name>a divalent metal cation</name>
        <dbReference type="ChEBI" id="CHEBI:60240"/>
        <label>1</label>
    </ligand>
</feature>
<dbReference type="PRINTS" id="PR00599">
    <property type="entry name" value="MAPEPTIDASE"/>
</dbReference>
<dbReference type="RefSeq" id="WP_045724391.1">
    <property type="nucleotide sequence ID" value="NZ_BAAACO010000001.1"/>
</dbReference>
<comment type="caution">
    <text evidence="9">The sequence shown here is derived from an EMBL/GenBank/DDBJ whole genome shotgun (WGS) entry which is preliminary data.</text>
</comment>
<evidence type="ECO:0000313" key="10">
    <source>
        <dbReference type="Proteomes" id="UP001501764"/>
    </source>
</evidence>
<dbReference type="NCBIfam" id="TIGR00500">
    <property type="entry name" value="met_pdase_I"/>
    <property type="match status" value="1"/>
</dbReference>
<dbReference type="Gene3D" id="3.90.230.10">
    <property type="entry name" value="Creatinase/methionine aminopeptidase superfamily"/>
    <property type="match status" value="1"/>
</dbReference>
<dbReference type="PANTHER" id="PTHR43330:SF8">
    <property type="entry name" value="METHIONINE AMINOPEPTIDASE 1D, MITOCHONDRIAL"/>
    <property type="match status" value="1"/>
</dbReference>
<feature type="binding site" evidence="6">
    <location>
        <position position="274"/>
    </location>
    <ligand>
        <name>a divalent metal cation</name>
        <dbReference type="ChEBI" id="CHEBI:60240"/>
        <label>2</label>
        <note>catalytic</note>
    </ligand>
</feature>
<dbReference type="GO" id="GO:0004177">
    <property type="term" value="F:aminopeptidase activity"/>
    <property type="evidence" value="ECO:0007669"/>
    <property type="project" value="UniProtKB-KW"/>
</dbReference>
<feature type="binding site" evidence="6">
    <location>
        <position position="274"/>
    </location>
    <ligand>
        <name>a divalent metal cation</name>
        <dbReference type="ChEBI" id="CHEBI:60240"/>
        <label>1</label>
    </ligand>
</feature>
<dbReference type="InterPro" id="IPR002467">
    <property type="entry name" value="Pept_M24A_MAP1"/>
</dbReference>
<evidence type="ECO:0000256" key="5">
    <source>
        <dbReference type="ARBA" id="ARBA00022801"/>
    </source>
</evidence>
<evidence type="ECO:0000256" key="1">
    <source>
        <dbReference type="ARBA" id="ARBA00002521"/>
    </source>
</evidence>
<evidence type="ECO:0000259" key="8">
    <source>
        <dbReference type="Pfam" id="PF00557"/>
    </source>
</evidence>
<keyword evidence="10" id="KW-1185">Reference proteome</keyword>
<dbReference type="HAMAP" id="MF_01974">
    <property type="entry name" value="MetAP_1"/>
    <property type="match status" value="1"/>
</dbReference>
<dbReference type="NCBIfam" id="NF008970">
    <property type="entry name" value="PRK12318.1"/>
    <property type="match status" value="1"/>
</dbReference>
<evidence type="ECO:0000256" key="4">
    <source>
        <dbReference type="ARBA" id="ARBA00022723"/>
    </source>
</evidence>
<comment type="similarity">
    <text evidence="6">Belongs to the peptidase M24A family. Methionine aminopeptidase type 1 subfamily.</text>
</comment>
<comment type="cofactor">
    <cofactor evidence="6">
        <name>Co(2+)</name>
        <dbReference type="ChEBI" id="CHEBI:48828"/>
    </cofactor>
    <cofactor evidence="6">
        <name>Zn(2+)</name>
        <dbReference type="ChEBI" id="CHEBI:29105"/>
    </cofactor>
    <cofactor evidence="6">
        <name>Mn(2+)</name>
        <dbReference type="ChEBI" id="CHEBI:29035"/>
    </cofactor>
    <cofactor evidence="6">
        <name>Fe(2+)</name>
        <dbReference type="ChEBI" id="CHEBI:29033"/>
    </cofactor>
    <text evidence="6">Binds 2 divalent metal cations per subunit. Has a high-affinity and a low affinity metal-binding site. The true nature of the physiological cofactor is under debate. The enzyme is active with cobalt, zinc, manganese or divalent iron ions. Most likely, methionine aminopeptidases function as mononuclear Fe(2+)-metalloproteases under physiological conditions, and the catalytically relevant metal-binding site has been assigned to the histidine-containing high-affinity site.</text>
</comment>
<keyword evidence="4 6" id="KW-0479">Metal-binding</keyword>
<protein>
    <recommendedName>
        <fullName evidence="6 7">Methionine aminopeptidase</fullName>
        <shortName evidence="6">MAP</shortName>
        <shortName evidence="6">MetAP</shortName>
        <ecNumber evidence="6 7">3.4.11.18</ecNumber>
    </recommendedName>
    <alternativeName>
        <fullName evidence="6">Peptidase M</fullName>
    </alternativeName>
</protein>
<dbReference type="SUPFAM" id="SSF103642">
    <property type="entry name" value="Sec-C motif"/>
    <property type="match status" value="1"/>
</dbReference>
<feature type="binding site" evidence="6">
    <location>
        <position position="117"/>
    </location>
    <ligand>
        <name>substrate</name>
    </ligand>
</feature>
<dbReference type="CDD" id="cd01086">
    <property type="entry name" value="MetAP1"/>
    <property type="match status" value="1"/>
</dbReference>
<keyword evidence="5 6" id="KW-0378">Hydrolase</keyword>
<dbReference type="InterPro" id="IPR001714">
    <property type="entry name" value="Pept_M24_MAP"/>
</dbReference>
<feature type="binding site" evidence="6">
    <location>
        <position position="209"/>
    </location>
    <ligand>
        <name>a divalent metal cation</name>
        <dbReference type="ChEBI" id="CHEBI:60240"/>
        <label>2</label>
        <note>catalytic</note>
    </ligand>
</feature>
<dbReference type="GeneID" id="60852787"/>
<dbReference type="InterPro" id="IPR036005">
    <property type="entry name" value="Creatinase/aminopeptidase-like"/>
</dbReference>
<evidence type="ECO:0000256" key="3">
    <source>
        <dbReference type="ARBA" id="ARBA00022670"/>
    </source>
</evidence>
<dbReference type="Gene3D" id="3.10.450.50">
    <property type="match status" value="1"/>
</dbReference>
<comment type="function">
    <text evidence="1 6">Removes the N-terminal methionine from nascent proteins. The N-terminal methionine is often cleaved when the second residue in the primary sequence is small and uncharged (Met-Ala-, Cys, Gly, Pro, Ser, Thr, or Val). Requires deformylation of the N(alpha)-formylated initiator methionine before it can be hydrolyzed.</text>
</comment>
<feature type="binding site" evidence="6">
    <location>
        <position position="146"/>
    </location>
    <ligand>
        <name>a divalent metal cation</name>
        <dbReference type="ChEBI" id="CHEBI:60240"/>
        <label>1</label>
    </ligand>
</feature>